<feature type="region of interest" description="Disordered" evidence="1">
    <location>
        <begin position="231"/>
        <end position="283"/>
    </location>
</feature>
<evidence type="ECO:0000313" key="2">
    <source>
        <dbReference type="EMBL" id="MBO1806277.1"/>
    </source>
</evidence>
<evidence type="ECO:0000256" key="1">
    <source>
        <dbReference type="SAM" id="MobiDB-lite"/>
    </source>
</evidence>
<accession>A0A939LXI0</accession>
<reference evidence="2" key="1">
    <citation type="submission" date="2021-03" db="EMBL/GenBank/DDBJ databases">
        <title>Leucobacter chromiisoli sp. nov., isolated from chromium-containing soil of chemical plant.</title>
        <authorList>
            <person name="Xu Z."/>
        </authorList>
    </citation>
    <scope>NUCLEOTIDE SEQUENCE</scope>
    <source>
        <strain evidence="2">A2</strain>
    </source>
</reference>
<comment type="caution">
    <text evidence="2">The sequence shown here is derived from an EMBL/GenBank/DDBJ whole genome shotgun (WGS) entry which is preliminary data.</text>
</comment>
<dbReference type="Pfam" id="PF13835">
    <property type="entry name" value="DUF4194"/>
    <property type="match status" value="1"/>
</dbReference>
<feature type="compositionally biased region" description="Gly residues" evidence="1">
    <location>
        <begin position="237"/>
        <end position="248"/>
    </location>
</feature>
<dbReference type="AlphaFoldDB" id="A0A939LXI0"/>
<name>A0A939LXI0_9MICO</name>
<gene>
    <name evidence="2" type="ORF">J4H91_13265</name>
</gene>
<evidence type="ECO:0000313" key="3">
    <source>
        <dbReference type="Proteomes" id="UP000664398"/>
    </source>
</evidence>
<protein>
    <submittedName>
        <fullName evidence="2">DUF4194 domain-containing protein</fullName>
    </submittedName>
</protein>
<proteinExistence type="predicted"/>
<organism evidence="2 3">
    <name type="scientific">Leucobacter ruminantium</name>
    <dbReference type="NCBI Taxonomy" id="1289170"/>
    <lineage>
        <taxon>Bacteria</taxon>
        <taxon>Bacillati</taxon>
        <taxon>Actinomycetota</taxon>
        <taxon>Actinomycetes</taxon>
        <taxon>Micrococcales</taxon>
        <taxon>Microbacteriaceae</taxon>
        <taxon>Leucobacter</taxon>
    </lineage>
</organism>
<dbReference type="InterPro" id="IPR025449">
    <property type="entry name" value="JetB"/>
</dbReference>
<keyword evidence="3" id="KW-1185">Reference proteome</keyword>
<dbReference type="RefSeq" id="WP_208046740.1">
    <property type="nucleotide sequence ID" value="NZ_JAGDYL010000027.1"/>
</dbReference>
<sequence>MTDRIEDGATEQTTEQATAHAPDDPRDTAFIETVAMENDPEECFPGDRGVLDPEVRRVLVRLLQRRFLLAERNPEDWSVLLENQQIVESRLHDLFVRLVVDQGRGVAYKQQIRSDELEVPVLLRDDAYTRPETLVLVYLRTVYQRESTAGEPSVRVDVEEIEQTVLSYFADGDGNTARRQKAIGTALARLRQEGIVEEESEGRYRISPLVEIVLSAERLRELDDWLREQARASRASGGEGSETAGGEGSEVADGEGSAPDAEPAGGEAPAEPAENDQRGDIAP</sequence>
<feature type="compositionally biased region" description="Low complexity" evidence="1">
    <location>
        <begin position="254"/>
        <end position="272"/>
    </location>
</feature>
<dbReference type="EMBL" id="JAGDYL010000027">
    <property type="protein sequence ID" value="MBO1806277.1"/>
    <property type="molecule type" value="Genomic_DNA"/>
</dbReference>
<dbReference type="Proteomes" id="UP000664398">
    <property type="component" value="Unassembled WGS sequence"/>
</dbReference>
<feature type="compositionally biased region" description="Low complexity" evidence="1">
    <location>
        <begin position="10"/>
        <end position="20"/>
    </location>
</feature>
<feature type="region of interest" description="Disordered" evidence="1">
    <location>
        <begin position="1"/>
        <end position="28"/>
    </location>
</feature>